<comment type="subcellular location">
    <subcellularLocation>
        <location evidence="1 8">Cell membrane</location>
        <topology evidence="1 8">Multi-pass membrane protein</topology>
    </subcellularLocation>
</comment>
<sequence length="254" mass="26162">MDPERILLLIVAGVLAGGVNALAGGGSLITFPALLMTGLPPVEANVTNSVSVFPGYLSSVLGSRADLAGQRHRIPWVLPACVAGSAAGCALLLLTPARAFELIVPFLVLAAAAALFFQDRLRGMVGHPRSLGPRRQAITLQIVVFAGAVYGGYFGAAMGVMYVAALALVLDETLNRLNAGKNVLSATVGAVTLLTFALFGPVDWLVVLILAPSTVIGGYAGALLARRLPTRILKALIVTFGTAIGLVLLARALT</sequence>
<dbReference type="RefSeq" id="WP_212988003.1">
    <property type="nucleotide sequence ID" value="NZ_BAABEA010000009.1"/>
</dbReference>
<evidence type="ECO:0000256" key="6">
    <source>
        <dbReference type="ARBA" id="ARBA00022989"/>
    </source>
</evidence>
<protein>
    <recommendedName>
        <fullName evidence="8">Probable membrane transporter protein</fullName>
    </recommendedName>
</protein>
<keyword evidence="7 8" id="KW-0472">Membrane</keyword>
<dbReference type="Pfam" id="PF01925">
    <property type="entry name" value="TauE"/>
    <property type="match status" value="1"/>
</dbReference>
<name>A0A919VJT3_9ACTN</name>
<evidence type="ECO:0000256" key="8">
    <source>
        <dbReference type="RuleBase" id="RU363041"/>
    </source>
</evidence>
<organism evidence="9 10">
    <name type="scientific">Actinoplanes auranticolor</name>
    <dbReference type="NCBI Taxonomy" id="47988"/>
    <lineage>
        <taxon>Bacteria</taxon>
        <taxon>Bacillati</taxon>
        <taxon>Actinomycetota</taxon>
        <taxon>Actinomycetes</taxon>
        <taxon>Micromonosporales</taxon>
        <taxon>Micromonosporaceae</taxon>
        <taxon>Actinoplanes</taxon>
    </lineage>
</organism>
<evidence type="ECO:0000256" key="2">
    <source>
        <dbReference type="ARBA" id="ARBA00009142"/>
    </source>
</evidence>
<keyword evidence="6 8" id="KW-1133">Transmembrane helix</keyword>
<feature type="transmembrane region" description="Helical" evidence="8">
    <location>
        <begin position="232"/>
        <end position="253"/>
    </location>
</feature>
<dbReference type="Proteomes" id="UP000681340">
    <property type="component" value="Unassembled WGS sequence"/>
</dbReference>
<evidence type="ECO:0000256" key="7">
    <source>
        <dbReference type="ARBA" id="ARBA00023136"/>
    </source>
</evidence>
<feature type="transmembrane region" description="Helical" evidence="8">
    <location>
        <begin position="76"/>
        <end position="94"/>
    </location>
</feature>
<keyword evidence="3" id="KW-0813">Transport</keyword>
<dbReference type="InterPro" id="IPR052017">
    <property type="entry name" value="TSUP"/>
</dbReference>
<keyword evidence="4 8" id="KW-1003">Cell membrane</keyword>
<dbReference type="AlphaFoldDB" id="A0A919VJT3"/>
<accession>A0A919VJT3</accession>
<dbReference type="InterPro" id="IPR002781">
    <property type="entry name" value="TM_pro_TauE-like"/>
</dbReference>
<comment type="similarity">
    <text evidence="2 8">Belongs to the 4-toluene sulfonate uptake permease (TSUP) (TC 2.A.102) family.</text>
</comment>
<dbReference type="EMBL" id="BOQL01000018">
    <property type="protein sequence ID" value="GIM65746.1"/>
    <property type="molecule type" value="Genomic_DNA"/>
</dbReference>
<evidence type="ECO:0000313" key="9">
    <source>
        <dbReference type="EMBL" id="GIM65746.1"/>
    </source>
</evidence>
<keyword evidence="5 8" id="KW-0812">Transmembrane</keyword>
<gene>
    <name evidence="9" type="ORF">Aau02nite_19420</name>
</gene>
<feature type="transmembrane region" description="Helical" evidence="8">
    <location>
        <begin position="182"/>
        <end position="199"/>
    </location>
</feature>
<dbReference type="GO" id="GO:0005886">
    <property type="term" value="C:plasma membrane"/>
    <property type="evidence" value="ECO:0007669"/>
    <property type="project" value="UniProtKB-SubCell"/>
</dbReference>
<feature type="transmembrane region" description="Helical" evidence="8">
    <location>
        <begin position="137"/>
        <end position="170"/>
    </location>
</feature>
<feature type="transmembrane region" description="Helical" evidence="8">
    <location>
        <begin position="205"/>
        <end position="225"/>
    </location>
</feature>
<reference evidence="9" key="1">
    <citation type="submission" date="2021-03" db="EMBL/GenBank/DDBJ databases">
        <title>Whole genome shotgun sequence of Actinoplanes auranticolor NBRC 12245.</title>
        <authorList>
            <person name="Komaki H."/>
            <person name="Tamura T."/>
        </authorList>
    </citation>
    <scope>NUCLEOTIDE SEQUENCE</scope>
    <source>
        <strain evidence="9">NBRC 12245</strain>
    </source>
</reference>
<feature type="transmembrane region" description="Helical" evidence="8">
    <location>
        <begin position="99"/>
        <end position="117"/>
    </location>
</feature>
<evidence type="ECO:0000256" key="1">
    <source>
        <dbReference type="ARBA" id="ARBA00004651"/>
    </source>
</evidence>
<proteinExistence type="inferred from homology"/>
<evidence type="ECO:0000256" key="3">
    <source>
        <dbReference type="ARBA" id="ARBA00022448"/>
    </source>
</evidence>
<evidence type="ECO:0000313" key="10">
    <source>
        <dbReference type="Proteomes" id="UP000681340"/>
    </source>
</evidence>
<keyword evidence="10" id="KW-1185">Reference proteome</keyword>
<evidence type="ECO:0000256" key="4">
    <source>
        <dbReference type="ARBA" id="ARBA00022475"/>
    </source>
</evidence>
<comment type="caution">
    <text evidence="9">The sequence shown here is derived from an EMBL/GenBank/DDBJ whole genome shotgun (WGS) entry which is preliminary data.</text>
</comment>
<dbReference type="PANTHER" id="PTHR30269:SF0">
    <property type="entry name" value="MEMBRANE TRANSPORTER PROTEIN YFCA-RELATED"/>
    <property type="match status" value="1"/>
</dbReference>
<evidence type="ECO:0000256" key="5">
    <source>
        <dbReference type="ARBA" id="ARBA00022692"/>
    </source>
</evidence>
<dbReference type="PANTHER" id="PTHR30269">
    <property type="entry name" value="TRANSMEMBRANE PROTEIN YFCA"/>
    <property type="match status" value="1"/>
</dbReference>